<dbReference type="AlphaFoldDB" id="A0A110B4B1"/>
<evidence type="ECO:0000313" key="2">
    <source>
        <dbReference type="EMBL" id="BAU56515.1"/>
    </source>
</evidence>
<sequence>MWLFILALTGAVGGMGYYGYQEFYLQEFTELRDQVDQLDPDTLADELATRQEEVAADWEERADEVEQQLDRAEEQADKLSELEDKLLELEESLADLEGLDELREIRDELDTDLLERIEQGLADVEDLEQLEGIDDRLSDLEGRLAQLEELDGVDELVDEQLGGIDERISSVEEQLSGFEEKLDELDSRLTDMDSVKERSEETADKLADLESRLDELAEQAEDTEAAEKKAEELISELEERFSGRLDELTEKVERLDTLSPEDEESWIRAEAAHLVQIAQQRVRYHKDVQSALEALKSADSLYAQLGGAAVDEREAIGEAIDQLLDYSAPDLKGLRDRITAQMGAIEAMALRSENGPIVDGEVPELDDEAAEEGWDRAVARLREGLGSLIRVEREDEIRQYIPAEQRFFIRENLRMQLEGAILALNRADEEMFQDNIERAKGWLERYFDDDDDAVIEAQQELEDIVEESIQLDPPDIQSVLDPVKSF</sequence>
<dbReference type="PANTHER" id="PTHR38043">
    <property type="entry name" value="PROTEIN HEMX"/>
    <property type="match status" value="1"/>
</dbReference>
<dbReference type="PANTHER" id="PTHR38043:SF1">
    <property type="entry name" value="PROTEIN HEMX"/>
    <property type="match status" value="1"/>
</dbReference>
<feature type="coiled-coil region" evidence="1">
    <location>
        <begin position="130"/>
        <end position="240"/>
    </location>
</feature>
<reference evidence="2" key="1">
    <citation type="submission" date="2016-02" db="EMBL/GenBank/DDBJ databases">
        <title>Halorhodospira halochloris DSM-1059 complete genome, version 2.</title>
        <authorList>
            <person name="Tsukatani Y."/>
        </authorList>
    </citation>
    <scope>NUCLEOTIDE SEQUENCE</scope>
    <source>
        <strain evidence="2">DSM 1059</strain>
    </source>
</reference>
<dbReference type="Proteomes" id="UP000218890">
    <property type="component" value="Chromosome"/>
</dbReference>
<organism evidence="2 3">
    <name type="scientific">Halorhodospira halochloris</name>
    <name type="common">Ectothiorhodospira halochloris</name>
    <dbReference type="NCBI Taxonomy" id="1052"/>
    <lineage>
        <taxon>Bacteria</taxon>
        <taxon>Pseudomonadati</taxon>
        <taxon>Pseudomonadota</taxon>
        <taxon>Gammaproteobacteria</taxon>
        <taxon>Chromatiales</taxon>
        <taxon>Ectothiorhodospiraceae</taxon>
        <taxon>Halorhodospira</taxon>
    </lineage>
</organism>
<gene>
    <name evidence="2" type="ORF">HH1059_24440</name>
</gene>
<dbReference type="InterPro" id="IPR007470">
    <property type="entry name" value="HemX"/>
</dbReference>
<dbReference type="Gene3D" id="1.10.287.1490">
    <property type="match status" value="1"/>
</dbReference>
<keyword evidence="3" id="KW-1185">Reference proteome</keyword>
<accession>A0A110B4B1</accession>
<dbReference type="EMBL" id="AP017372">
    <property type="protein sequence ID" value="BAU56515.1"/>
    <property type="molecule type" value="Genomic_DNA"/>
</dbReference>
<proteinExistence type="predicted"/>
<dbReference type="Pfam" id="PF04375">
    <property type="entry name" value="HemX"/>
    <property type="match status" value="1"/>
</dbReference>
<feature type="coiled-coil region" evidence="1">
    <location>
        <begin position="48"/>
        <end position="99"/>
    </location>
</feature>
<evidence type="ECO:0000256" key="1">
    <source>
        <dbReference type="SAM" id="Coils"/>
    </source>
</evidence>
<dbReference type="KEGG" id="hhk:HH1059_24440"/>
<evidence type="ECO:0000313" key="3">
    <source>
        <dbReference type="Proteomes" id="UP000218890"/>
    </source>
</evidence>
<name>A0A110B4B1_HALHR</name>
<protein>
    <submittedName>
        <fullName evidence="2">Homolog of E. coli HemX protein</fullName>
    </submittedName>
</protein>
<keyword evidence="1" id="KW-0175">Coiled coil</keyword>